<evidence type="ECO:0000256" key="3">
    <source>
        <dbReference type="ARBA" id="ARBA00022553"/>
    </source>
</evidence>
<comment type="caution">
    <text evidence="11">The sequence shown here is derived from an EMBL/GenBank/DDBJ whole genome shotgun (WGS) entry which is preliminary data.</text>
</comment>
<dbReference type="GO" id="GO:0000160">
    <property type="term" value="P:phosphorelay signal transduction system"/>
    <property type="evidence" value="ECO:0007669"/>
    <property type="project" value="UniProtKB-KW"/>
</dbReference>
<dbReference type="PATRIC" id="fig|44252.3.peg.5112"/>
<keyword evidence="2" id="KW-0963">Cytoplasm</keyword>
<evidence type="ECO:0000256" key="5">
    <source>
        <dbReference type="ARBA" id="ARBA00023015"/>
    </source>
</evidence>
<dbReference type="Gene3D" id="3.40.50.2300">
    <property type="match status" value="1"/>
</dbReference>
<dbReference type="OrthoDB" id="1699at2"/>
<dbReference type="SMART" id="SM00342">
    <property type="entry name" value="HTH_ARAC"/>
    <property type="match status" value="1"/>
</dbReference>
<dbReference type="SUPFAM" id="SSF52172">
    <property type="entry name" value="CheY-like"/>
    <property type="match status" value="1"/>
</dbReference>
<evidence type="ECO:0000256" key="1">
    <source>
        <dbReference type="ARBA" id="ARBA00004496"/>
    </source>
</evidence>
<dbReference type="InterPro" id="IPR051552">
    <property type="entry name" value="HptR"/>
</dbReference>
<dbReference type="GO" id="GO:0005737">
    <property type="term" value="C:cytoplasm"/>
    <property type="evidence" value="ECO:0007669"/>
    <property type="project" value="UniProtKB-SubCell"/>
</dbReference>
<dbReference type="Pfam" id="PF00072">
    <property type="entry name" value="Response_reg"/>
    <property type="match status" value="1"/>
</dbReference>
<dbReference type="PANTHER" id="PTHR42713:SF3">
    <property type="entry name" value="TRANSCRIPTIONAL REGULATORY PROTEIN HPTR"/>
    <property type="match status" value="1"/>
</dbReference>
<keyword evidence="6" id="KW-0238">DNA-binding</keyword>
<sequence>MYKVVIFDDEYIVLQGLRHLIDWNGFGLELAGTASDGLSALEIVRKQTPDIVFTDIRMPGMDGLKLIEEIMAEAPDTYCIVFSGFNEFEYVKRALKLGVIDYLEKPVTVESIQSSIQRVLSRIEADLEMVMLRKQVEERGNVSKTGAGAEADGNAKQGAIDRARAYIEQNASGDLSLNEVAEYVGMNVAYLSSLFKEEMGESYIKFLTRLRMDLAKELLLKGYKVHEVSERVGYHTYRHFSEIFKKHIGVTPGQFKEEQEARNNH</sequence>
<evidence type="ECO:0000313" key="11">
    <source>
        <dbReference type="EMBL" id="KFM95949.1"/>
    </source>
</evidence>
<evidence type="ECO:0000256" key="2">
    <source>
        <dbReference type="ARBA" id="ARBA00022490"/>
    </source>
</evidence>
<evidence type="ECO:0000259" key="9">
    <source>
        <dbReference type="PROSITE" id="PS01124"/>
    </source>
</evidence>
<dbReference type="AlphaFoldDB" id="A0A090YBU7"/>
<dbReference type="RefSeq" id="WP_036623847.1">
    <property type="nucleotide sequence ID" value="NZ_JAKOBR010000085.1"/>
</dbReference>
<dbReference type="GO" id="GO:0003700">
    <property type="term" value="F:DNA-binding transcription factor activity"/>
    <property type="evidence" value="ECO:0007669"/>
    <property type="project" value="InterPro"/>
</dbReference>
<dbReference type="InterPro" id="IPR018062">
    <property type="entry name" value="HTH_AraC-typ_CS"/>
</dbReference>
<dbReference type="Proteomes" id="UP000029278">
    <property type="component" value="Unassembled WGS sequence"/>
</dbReference>
<dbReference type="Pfam" id="PF12833">
    <property type="entry name" value="HTH_18"/>
    <property type="match status" value="1"/>
</dbReference>
<dbReference type="InterPro" id="IPR018060">
    <property type="entry name" value="HTH_AraC"/>
</dbReference>
<dbReference type="InterPro" id="IPR001789">
    <property type="entry name" value="Sig_transdc_resp-reg_receiver"/>
</dbReference>
<dbReference type="HOGENOM" id="CLU_000445_5_1_9"/>
<dbReference type="PRINTS" id="PR00032">
    <property type="entry name" value="HTHARAC"/>
</dbReference>
<evidence type="ECO:0000313" key="12">
    <source>
        <dbReference type="Proteomes" id="UP000029278"/>
    </source>
</evidence>
<dbReference type="STRING" id="44252.DJ90_2232"/>
<dbReference type="PANTHER" id="PTHR42713">
    <property type="entry name" value="HISTIDINE KINASE-RELATED"/>
    <property type="match status" value="1"/>
</dbReference>
<keyword evidence="7" id="KW-0804">Transcription</keyword>
<accession>A0A090YBU7</accession>
<comment type="subcellular location">
    <subcellularLocation>
        <location evidence="1">Cytoplasm</location>
    </subcellularLocation>
</comment>
<keyword evidence="4" id="KW-0902">Two-component regulatory system</keyword>
<dbReference type="Gene3D" id="1.10.10.60">
    <property type="entry name" value="Homeodomain-like"/>
    <property type="match status" value="2"/>
</dbReference>
<evidence type="ECO:0000256" key="4">
    <source>
        <dbReference type="ARBA" id="ARBA00023012"/>
    </source>
</evidence>
<dbReference type="GeneID" id="77007875"/>
<protein>
    <submittedName>
        <fullName evidence="11">Helix-turn-helix domain protein</fullName>
    </submittedName>
</protein>
<proteinExistence type="predicted"/>
<dbReference type="SUPFAM" id="SSF46689">
    <property type="entry name" value="Homeodomain-like"/>
    <property type="match status" value="2"/>
</dbReference>
<dbReference type="InterPro" id="IPR009057">
    <property type="entry name" value="Homeodomain-like_sf"/>
</dbReference>
<feature type="domain" description="HTH araC/xylS-type" evidence="9">
    <location>
        <begin position="161"/>
        <end position="258"/>
    </location>
</feature>
<evidence type="ECO:0000256" key="8">
    <source>
        <dbReference type="PROSITE-ProRule" id="PRU00169"/>
    </source>
</evidence>
<dbReference type="EMBL" id="JMQA01000041">
    <property type="protein sequence ID" value="KFM95949.1"/>
    <property type="molecule type" value="Genomic_DNA"/>
</dbReference>
<feature type="modified residue" description="4-aspartylphosphate" evidence="8">
    <location>
        <position position="55"/>
    </location>
</feature>
<dbReference type="SMART" id="SM00448">
    <property type="entry name" value="REC"/>
    <property type="match status" value="1"/>
</dbReference>
<name>A0A090YBU7_PAEMA</name>
<dbReference type="PROSITE" id="PS01124">
    <property type="entry name" value="HTH_ARAC_FAMILY_2"/>
    <property type="match status" value="1"/>
</dbReference>
<dbReference type="InterPro" id="IPR020449">
    <property type="entry name" value="Tscrpt_reg_AraC-type_HTH"/>
</dbReference>
<dbReference type="CDD" id="cd17536">
    <property type="entry name" value="REC_YesN-like"/>
    <property type="match status" value="1"/>
</dbReference>
<dbReference type="PROSITE" id="PS00041">
    <property type="entry name" value="HTH_ARAC_FAMILY_1"/>
    <property type="match status" value="1"/>
</dbReference>
<dbReference type="GO" id="GO:0043565">
    <property type="term" value="F:sequence-specific DNA binding"/>
    <property type="evidence" value="ECO:0007669"/>
    <property type="project" value="InterPro"/>
</dbReference>
<evidence type="ECO:0000256" key="6">
    <source>
        <dbReference type="ARBA" id="ARBA00023125"/>
    </source>
</evidence>
<organism evidence="11 12">
    <name type="scientific">Paenibacillus macerans</name>
    <name type="common">Bacillus macerans</name>
    <dbReference type="NCBI Taxonomy" id="44252"/>
    <lineage>
        <taxon>Bacteria</taxon>
        <taxon>Bacillati</taxon>
        <taxon>Bacillota</taxon>
        <taxon>Bacilli</taxon>
        <taxon>Bacillales</taxon>
        <taxon>Paenibacillaceae</taxon>
        <taxon>Paenibacillus</taxon>
    </lineage>
</organism>
<feature type="domain" description="Response regulatory" evidence="10">
    <location>
        <begin position="3"/>
        <end position="120"/>
    </location>
</feature>
<keyword evidence="3 8" id="KW-0597">Phosphoprotein</keyword>
<dbReference type="InterPro" id="IPR011006">
    <property type="entry name" value="CheY-like_superfamily"/>
</dbReference>
<dbReference type="PROSITE" id="PS50110">
    <property type="entry name" value="RESPONSE_REGULATORY"/>
    <property type="match status" value="1"/>
</dbReference>
<evidence type="ECO:0000256" key="7">
    <source>
        <dbReference type="ARBA" id="ARBA00023163"/>
    </source>
</evidence>
<gene>
    <name evidence="11" type="ORF">DJ90_2232</name>
</gene>
<keyword evidence="12" id="KW-1185">Reference proteome</keyword>
<reference evidence="11 12" key="1">
    <citation type="submission" date="2014-04" db="EMBL/GenBank/DDBJ databases">
        <authorList>
            <person name="Bishop-Lilly K.A."/>
            <person name="Broomall S.M."/>
            <person name="Chain P.S."/>
            <person name="Chertkov O."/>
            <person name="Coyne S.R."/>
            <person name="Daligault H.E."/>
            <person name="Davenport K.W."/>
            <person name="Erkkila T."/>
            <person name="Frey K.G."/>
            <person name="Gibbons H.S."/>
            <person name="Gu W."/>
            <person name="Jaissle J."/>
            <person name="Johnson S.L."/>
            <person name="Koroleva G.I."/>
            <person name="Ladner J.T."/>
            <person name="Lo C.-C."/>
            <person name="Minogue T.D."/>
            <person name="Munk C."/>
            <person name="Palacios G.F."/>
            <person name="Redden C.L."/>
            <person name="Rosenzweig C.N."/>
            <person name="Scholz M.B."/>
            <person name="Teshima H."/>
            <person name="Xu Y."/>
        </authorList>
    </citation>
    <scope>NUCLEOTIDE SEQUENCE [LARGE SCALE GENOMIC DNA]</scope>
    <source>
        <strain evidence="11 12">8244</strain>
    </source>
</reference>
<evidence type="ECO:0000259" key="10">
    <source>
        <dbReference type="PROSITE" id="PS50110"/>
    </source>
</evidence>
<keyword evidence="5" id="KW-0805">Transcription regulation</keyword>